<evidence type="ECO:0000313" key="7">
    <source>
        <dbReference type="EMBL" id="RGB77320.1"/>
    </source>
</evidence>
<gene>
    <name evidence="7" type="ORF">DXA39_03645</name>
</gene>
<keyword evidence="8" id="KW-1185">Reference proteome</keyword>
<dbReference type="InterPro" id="IPR036291">
    <property type="entry name" value="NAD(P)-bd_dom_sf"/>
</dbReference>
<evidence type="ECO:0000259" key="5">
    <source>
        <dbReference type="Pfam" id="PF00389"/>
    </source>
</evidence>
<keyword evidence="3" id="KW-0520">NAD</keyword>
<dbReference type="RefSeq" id="WP_117521089.1">
    <property type="nucleotide sequence ID" value="NZ_AP031484.1"/>
</dbReference>
<dbReference type="Proteomes" id="UP000261011">
    <property type="component" value="Unassembled WGS sequence"/>
</dbReference>
<comment type="similarity">
    <text evidence="1 4">Belongs to the D-isomer specific 2-hydroxyacid dehydrogenase family.</text>
</comment>
<organism evidence="7 8">
    <name type="scientific">Anaerococcus nagyae</name>
    <dbReference type="NCBI Taxonomy" id="1755241"/>
    <lineage>
        <taxon>Bacteria</taxon>
        <taxon>Bacillati</taxon>
        <taxon>Bacillota</taxon>
        <taxon>Tissierellia</taxon>
        <taxon>Tissierellales</taxon>
        <taxon>Peptoniphilaceae</taxon>
        <taxon>Anaerococcus</taxon>
    </lineage>
</organism>
<dbReference type="PROSITE" id="PS00671">
    <property type="entry name" value="D_2_HYDROXYACID_DH_3"/>
    <property type="match status" value="1"/>
</dbReference>
<dbReference type="EC" id="1.1.1.28" evidence="7"/>
<evidence type="ECO:0000256" key="3">
    <source>
        <dbReference type="ARBA" id="ARBA00023027"/>
    </source>
</evidence>
<dbReference type="InterPro" id="IPR006140">
    <property type="entry name" value="D-isomer_DH_NAD-bd"/>
</dbReference>
<dbReference type="SUPFAM" id="SSF52283">
    <property type="entry name" value="Formate/glycerate dehydrogenase catalytic domain-like"/>
    <property type="match status" value="1"/>
</dbReference>
<name>A0A3E2TJY3_9FIRM</name>
<feature type="domain" description="D-isomer specific 2-hydroxyacid dehydrogenase catalytic" evidence="5">
    <location>
        <begin position="10"/>
        <end position="328"/>
    </location>
</feature>
<accession>A0A3E2TJY3</accession>
<dbReference type="Pfam" id="PF02826">
    <property type="entry name" value="2-Hacid_dh_C"/>
    <property type="match status" value="1"/>
</dbReference>
<dbReference type="SUPFAM" id="SSF51735">
    <property type="entry name" value="NAD(P)-binding Rossmann-fold domains"/>
    <property type="match status" value="1"/>
</dbReference>
<comment type="caution">
    <text evidence="7">The sequence shown here is derived from an EMBL/GenBank/DDBJ whole genome shotgun (WGS) entry which is preliminary data.</text>
</comment>
<evidence type="ECO:0000256" key="1">
    <source>
        <dbReference type="ARBA" id="ARBA00005854"/>
    </source>
</evidence>
<dbReference type="InterPro" id="IPR058205">
    <property type="entry name" value="D-LDH-like"/>
</dbReference>
<keyword evidence="2 4" id="KW-0560">Oxidoreductase</keyword>
<feature type="domain" description="D-isomer specific 2-hydroxyacid dehydrogenase NAD-binding" evidence="6">
    <location>
        <begin position="111"/>
        <end position="296"/>
    </location>
</feature>
<evidence type="ECO:0000259" key="6">
    <source>
        <dbReference type="Pfam" id="PF02826"/>
    </source>
</evidence>
<dbReference type="EMBL" id="QVEU01000002">
    <property type="protein sequence ID" value="RGB77320.1"/>
    <property type="molecule type" value="Genomic_DNA"/>
</dbReference>
<evidence type="ECO:0000256" key="2">
    <source>
        <dbReference type="ARBA" id="ARBA00023002"/>
    </source>
</evidence>
<reference evidence="7 8" key="1">
    <citation type="submission" date="2018-08" db="EMBL/GenBank/DDBJ databases">
        <title>A genome reference for cultivated species of the human gut microbiota.</title>
        <authorList>
            <person name="Zou Y."/>
            <person name="Xue W."/>
            <person name="Luo G."/>
        </authorList>
    </citation>
    <scope>NUCLEOTIDE SEQUENCE [LARGE SCALE GENOMIC DNA]</scope>
    <source>
        <strain evidence="7 8">OF01-3</strain>
    </source>
</reference>
<dbReference type="GO" id="GO:0008720">
    <property type="term" value="F:D-lactate dehydrogenase (NAD+) activity"/>
    <property type="evidence" value="ECO:0007669"/>
    <property type="project" value="UniProtKB-EC"/>
</dbReference>
<dbReference type="AlphaFoldDB" id="A0A3E2TJY3"/>
<evidence type="ECO:0000256" key="4">
    <source>
        <dbReference type="RuleBase" id="RU003719"/>
    </source>
</evidence>
<dbReference type="Gene3D" id="3.40.50.720">
    <property type="entry name" value="NAD(P)-binding Rossmann-like Domain"/>
    <property type="match status" value="2"/>
</dbReference>
<proteinExistence type="inferred from homology"/>
<dbReference type="InterPro" id="IPR006139">
    <property type="entry name" value="D-isomer_2_OHA_DH_cat_dom"/>
</dbReference>
<dbReference type="PANTHER" id="PTHR43026">
    <property type="entry name" value="2-HYDROXYACID DEHYDROGENASE HOMOLOG 1-RELATED"/>
    <property type="match status" value="1"/>
</dbReference>
<dbReference type="PANTHER" id="PTHR43026:SF1">
    <property type="entry name" value="2-HYDROXYACID DEHYDROGENASE HOMOLOG 1-RELATED"/>
    <property type="match status" value="1"/>
</dbReference>
<dbReference type="InterPro" id="IPR029753">
    <property type="entry name" value="D-isomer_DH_CS"/>
</dbReference>
<dbReference type="OrthoDB" id="9805416at2"/>
<evidence type="ECO:0000313" key="8">
    <source>
        <dbReference type="Proteomes" id="UP000261011"/>
    </source>
</evidence>
<dbReference type="Pfam" id="PF00389">
    <property type="entry name" value="2-Hacid_dh"/>
    <property type="match status" value="1"/>
</dbReference>
<dbReference type="GO" id="GO:0051287">
    <property type="term" value="F:NAD binding"/>
    <property type="evidence" value="ECO:0007669"/>
    <property type="project" value="InterPro"/>
</dbReference>
<protein>
    <submittedName>
        <fullName evidence="7">Lactate dehydrogenase</fullName>
        <ecNumber evidence="7">1.1.1.28</ecNumber>
    </submittedName>
</protein>
<sequence length="330" mass="37578">MKFIYYKPFPQAIEYIKEWEKDNNIEVEVSSNKFDYKEIEKLSAYDGLVLTTIKELEEDMYQKIADQDIKQIALTSVGFDKIDLDKANESGLVITNTPDYSPESIAEFTIMSILKLLKNDNKISRNIENKNFRFTDEILGESIRDKTVGIYGLGTIGFLVAQSLKAMGAKVISYTPHPKGYARNTVEFVDDFNELLEKSDIITIHSALVDENYHQFDKKAFSKMKNGSYLVNIARGGLVNTKDLLDAVDSRKIKSVALDVYENETGIFTHKNPSYDDDIFDRLLSNPNIIITNHIAFFTKTAIKNQVYLSLDSVKEVLETGDSKNRINKN</sequence>